<name>A0ABW7GDW4_9BURK</name>
<reference evidence="1 2" key="1">
    <citation type="submission" date="2024-08" db="EMBL/GenBank/DDBJ databases">
        <authorList>
            <person name="Lu H."/>
        </authorList>
    </citation>
    <scope>NUCLEOTIDE SEQUENCE [LARGE SCALE GENOMIC DNA]</scope>
    <source>
        <strain evidence="1 2">DXS20W</strain>
    </source>
</reference>
<comment type="caution">
    <text evidence="1">The sequence shown here is derived from an EMBL/GenBank/DDBJ whole genome shotgun (WGS) entry which is preliminary data.</text>
</comment>
<dbReference type="EMBL" id="JBIGHX010000001">
    <property type="protein sequence ID" value="MFG6460147.1"/>
    <property type="molecule type" value="Genomic_DNA"/>
</dbReference>
<dbReference type="Pfam" id="PF16266">
    <property type="entry name" value="DUF4919"/>
    <property type="match status" value="1"/>
</dbReference>
<gene>
    <name evidence="1" type="ORF">ACG04Q_01105</name>
</gene>
<evidence type="ECO:0000313" key="2">
    <source>
        <dbReference type="Proteomes" id="UP001606302"/>
    </source>
</evidence>
<dbReference type="RefSeq" id="WP_394508960.1">
    <property type="nucleotide sequence ID" value="NZ_JBIGHX010000001.1"/>
</dbReference>
<evidence type="ECO:0000313" key="1">
    <source>
        <dbReference type="EMBL" id="MFG6460147.1"/>
    </source>
</evidence>
<keyword evidence="2" id="KW-1185">Reference proteome</keyword>
<organism evidence="1 2">
    <name type="scientific">Pelomonas lactea</name>
    <dbReference type="NCBI Taxonomy" id="3299030"/>
    <lineage>
        <taxon>Bacteria</taxon>
        <taxon>Pseudomonadati</taxon>
        <taxon>Pseudomonadota</taxon>
        <taxon>Betaproteobacteria</taxon>
        <taxon>Burkholderiales</taxon>
        <taxon>Sphaerotilaceae</taxon>
        <taxon>Roseateles</taxon>
    </lineage>
</organism>
<proteinExistence type="predicted"/>
<dbReference type="Proteomes" id="UP001606302">
    <property type="component" value="Unassembled WGS sequence"/>
</dbReference>
<sequence length="367" mass="40157">MSPGLLKDLLDLGLRRLHAAGPGEQVASAVTQACNQAILAIVRNDGRATLDALAPLARFQPLKTFPSYRVQAFQAEAYRLLGDGAQFELHAAHARALASLFQQGLTPEAPLRLQHMVQLGDVVSLGGGQVQDTRTQPAQGGGSLITLTFKNDPQGQKTRYLDTSALLAARTMPPRYSVLMTPDMPADLHAALAENQRLLARFYADKTVDLLKLEDALRRAVDAADVLITQRKPAEAMQALQAVAAVRPLDEIPHVPFLMRLSVVSGDLGLRAEQQRLRRQLFGLQQAIAATGDGMSFETAVEVPFVEMEYDWLSDRKLKHGKQALVHRGAQSFDVLDVVDAQGAASQRYFNVTRLLQLRAASFERKP</sequence>
<accession>A0ABW7GDW4</accession>
<dbReference type="InterPro" id="IPR032578">
    <property type="entry name" value="DUF4919"/>
</dbReference>
<protein>
    <submittedName>
        <fullName evidence="1">DUF4919 domain-containing protein</fullName>
    </submittedName>
</protein>